<keyword evidence="2" id="KW-0813">Transport</keyword>
<evidence type="ECO:0000256" key="1">
    <source>
        <dbReference type="ARBA" id="ARBA00010692"/>
    </source>
</evidence>
<feature type="transmembrane region" description="Helical" evidence="3">
    <location>
        <begin position="126"/>
        <end position="147"/>
    </location>
</feature>
<dbReference type="KEGG" id="cta:CTA_0390"/>
<sequence>MVAKSITKEYSETLISNPFVKVIAGSLFLACLAKISISLPFTPVPITFQTLGVFCLGLVMTPQMAVTTVVAYLLEGLFFPVFCSPMCGIAVFCGPTAGYLFSFVPVVALISWLYGKFGRSEARSWVVAMILFVGGGVSLCLGALWLACFLKSIGVSNSLDLVGAFKIGVLPFLIGKIVKIALVVQGRSVRRLFIGK</sequence>
<dbReference type="HOGENOM" id="CLU_077931_2_3_0"/>
<organism evidence="4 5">
    <name type="scientific">Chlamydia trachomatis serovar A (strain ATCC VR-571B / DSM 19440 / HAR-13)</name>
    <dbReference type="NCBI Taxonomy" id="315277"/>
    <lineage>
        <taxon>Bacteria</taxon>
        <taxon>Pseudomonadati</taxon>
        <taxon>Chlamydiota</taxon>
        <taxon>Chlamydiia</taxon>
        <taxon>Chlamydiales</taxon>
        <taxon>Chlamydiaceae</taxon>
        <taxon>Chlamydia/Chlamydophila group</taxon>
        <taxon>Chlamydia</taxon>
    </lineage>
</organism>
<keyword evidence="2 3" id="KW-0472">Membrane</keyword>
<keyword evidence="3" id="KW-1133">Transmembrane helix</keyword>
<proteinExistence type="inferred from homology"/>
<comment type="subcellular location">
    <subcellularLocation>
        <location evidence="2">Cell membrane</location>
        <topology evidence="2">Multi-pass membrane protein</topology>
    </subcellularLocation>
</comment>
<dbReference type="AlphaFoldDB" id="A0A0H2X116"/>
<comment type="similarity">
    <text evidence="1 2">Belongs to the BioY family.</text>
</comment>
<feature type="transmembrane region" description="Helical" evidence="3">
    <location>
        <begin position="167"/>
        <end position="184"/>
    </location>
</feature>
<feature type="transmembrane region" description="Helical" evidence="3">
    <location>
        <begin position="89"/>
        <end position="114"/>
    </location>
</feature>
<evidence type="ECO:0000256" key="2">
    <source>
        <dbReference type="PIRNR" id="PIRNR016661"/>
    </source>
</evidence>
<gene>
    <name evidence="4" type="primary">bioY</name>
    <name evidence="4" type="ordered locus">CTA_0390</name>
</gene>
<keyword evidence="2" id="KW-1003">Cell membrane</keyword>
<accession>A0A0H2X116</accession>
<dbReference type="PIRSF" id="PIRSF016661">
    <property type="entry name" value="BioY"/>
    <property type="match status" value="1"/>
</dbReference>
<evidence type="ECO:0000313" key="5">
    <source>
        <dbReference type="Proteomes" id="UP000002532"/>
    </source>
</evidence>
<dbReference type="GO" id="GO:0015225">
    <property type="term" value="F:biotin transmembrane transporter activity"/>
    <property type="evidence" value="ECO:0007669"/>
    <property type="project" value="UniProtKB-UniRule"/>
</dbReference>
<reference evidence="4 5" key="1">
    <citation type="journal article" date="2005" name="Infect. Immun.">
        <title>Comparative genomic analysis of Chlamydia trachomatis oculotropic and genitotropic strains.</title>
        <authorList>
            <person name="Carlson J.H."/>
            <person name="Porcella S.F."/>
            <person name="McClarty G."/>
            <person name="Caldwell H.D."/>
        </authorList>
    </citation>
    <scope>NUCLEOTIDE SEQUENCE [LARGE SCALE GENOMIC DNA]</scope>
    <source>
        <strain evidence="5">ATCC VR-571B / DSM 19440 / HAR-13</strain>
    </source>
</reference>
<feature type="transmembrane region" description="Helical" evidence="3">
    <location>
        <begin position="51"/>
        <end position="74"/>
    </location>
</feature>
<dbReference type="EMBL" id="CP000051">
    <property type="protein sequence ID" value="AAX50624.1"/>
    <property type="molecule type" value="Genomic_DNA"/>
</dbReference>
<dbReference type="InterPro" id="IPR003784">
    <property type="entry name" value="BioY"/>
</dbReference>
<protein>
    <recommendedName>
        <fullName evidence="2">Biotin transporter</fullName>
    </recommendedName>
</protein>
<dbReference type="PANTHER" id="PTHR34295:SF1">
    <property type="entry name" value="BIOTIN TRANSPORTER BIOY"/>
    <property type="match status" value="1"/>
</dbReference>
<evidence type="ECO:0000256" key="3">
    <source>
        <dbReference type="SAM" id="Phobius"/>
    </source>
</evidence>
<dbReference type="Proteomes" id="UP000002532">
    <property type="component" value="Chromosome"/>
</dbReference>
<keyword evidence="3" id="KW-0812">Transmembrane</keyword>
<name>A0A0H2X116_CHLTA</name>
<dbReference type="Gene3D" id="1.10.1760.20">
    <property type="match status" value="1"/>
</dbReference>
<feature type="transmembrane region" description="Helical" evidence="3">
    <location>
        <begin position="19"/>
        <end position="39"/>
    </location>
</feature>
<dbReference type="GO" id="GO:0005886">
    <property type="term" value="C:plasma membrane"/>
    <property type="evidence" value="ECO:0007669"/>
    <property type="project" value="UniProtKB-SubCell"/>
</dbReference>
<dbReference type="RefSeq" id="WP_011324700.1">
    <property type="nucleotide sequence ID" value="NC_007429.1"/>
</dbReference>
<dbReference type="PANTHER" id="PTHR34295">
    <property type="entry name" value="BIOTIN TRANSPORTER BIOY"/>
    <property type="match status" value="1"/>
</dbReference>
<dbReference type="Pfam" id="PF02632">
    <property type="entry name" value="BioY"/>
    <property type="match status" value="1"/>
</dbReference>
<keyword evidence="5" id="KW-1185">Reference proteome</keyword>
<evidence type="ECO:0000313" key="4">
    <source>
        <dbReference type="EMBL" id="AAX50624.1"/>
    </source>
</evidence>